<sequence>MGQELGREAAQQPCPPRRTLSSPRRGWRTRDAVSTETQASTGSRARLHAGHDGGQPHSLSPPKQARGPTDGEVLGRLGFSFIRGKDRPPGRSAPAEPGLPSEEGGRSEPGWETLNPSAFSPEERRGAAGYPEARGGGRTRPVKAEARHAALWV</sequence>
<dbReference type="EMBL" id="REGW02002026">
    <property type="protein sequence ID" value="KAE8276973.1"/>
    <property type="molecule type" value="Genomic_DNA"/>
</dbReference>
<proteinExistence type="predicted"/>
<gene>
    <name evidence="2" type="ORF">D5F01_LYC25296</name>
</gene>
<protein>
    <submittedName>
        <fullName evidence="2">Uncharacterized protein</fullName>
    </submittedName>
</protein>
<keyword evidence="3" id="KW-1185">Reference proteome</keyword>
<feature type="compositionally biased region" description="Basic and acidic residues" evidence="1">
    <location>
        <begin position="142"/>
        <end position="153"/>
    </location>
</feature>
<accession>A0A6G0HCP7</accession>
<feature type="region of interest" description="Disordered" evidence="1">
    <location>
        <begin position="1"/>
        <end position="153"/>
    </location>
</feature>
<dbReference type="Proteomes" id="UP000424527">
    <property type="component" value="Unassembled WGS sequence"/>
</dbReference>
<organism evidence="2 3">
    <name type="scientific">Larimichthys crocea</name>
    <name type="common">Large yellow croaker</name>
    <name type="synonym">Pseudosciaena crocea</name>
    <dbReference type="NCBI Taxonomy" id="215358"/>
    <lineage>
        <taxon>Eukaryota</taxon>
        <taxon>Metazoa</taxon>
        <taxon>Chordata</taxon>
        <taxon>Craniata</taxon>
        <taxon>Vertebrata</taxon>
        <taxon>Euteleostomi</taxon>
        <taxon>Actinopterygii</taxon>
        <taxon>Neopterygii</taxon>
        <taxon>Teleostei</taxon>
        <taxon>Neoteleostei</taxon>
        <taxon>Acanthomorphata</taxon>
        <taxon>Eupercaria</taxon>
        <taxon>Sciaenidae</taxon>
        <taxon>Larimichthys</taxon>
    </lineage>
</organism>
<feature type="compositionally biased region" description="Polar residues" evidence="1">
    <location>
        <begin position="34"/>
        <end position="43"/>
    </location>
</feature>
<evidence type="ECO:0000313" key="3">
    <source>
        <dbReference type="Proteomes" id="UP000424527"/>
    </source>
</evidence>
<evidence type="ECO:0000256" key="1">
    <source>
        <dbReference type="SAM" id="MobiDB-lite"/>
    </source>
</evidence>
<reference evidence="2 3" key="1">
    <citation type="submission" date="2019-07" db="EMBL/GenBank/DDBJ databases">
        <title>Chromosome genome assembly for large yellow croaker.</title>
        <authorList>
            <person name="Xiao S."/>
        </authorList>
    </citation>
    <scope>NUCLEOTIDE SEQUENCE [LARGE SCALE GENOMIC DNA]</scope>
    <source>
        <strain evidence="2">JMULYC20181020</strain>
        <tissue evidence="2">Muscle</tissue>
    </source>
</reference>
<comment type="caution">
    <text evidence="2">The sequence shown here is derived from an EMBL/GenBank/DDBJ whole genome shotgun (WGS) entry which is preliminary data.</text>
</comment>
<evidence type="ECO:0000313" key="2">
    <source>
        <dbReference type="EMBL" id="KAE8276973.1"/>
    </source>
</evidence>
<name>A0A6G0HCP7_LARCR</name>
<dbReference type="AlphaFoldDB" id="A0A6G0HCP7"/>